<proteinExistence type="predicted"/>
<protein>
    <recommendedName>
        <fullName evidence="4">Flavodoxin-like domain-containing protein</fullName>
    </recommendedName>
</protein>
<dbReference type="EMBL" id="AQRA01000004">
    <property type="protein sequence ID" value="EZH73978.1"/>
    <property type="molecule type" value="Genomic_DNA"/>
</dbReference>
<evidence type="ECO:0000256" key="1">
    <source>
        <dbReference type="SAM" id="Phobius"/>
    </source>
</evidence>
<dbReference type="STRING" id="1317122.ATO12_13940"/>
<dbReference type="Gene3D" id="3.40.50.360">
    <property type="match status" value="1"/>
</dbReference>
<dbReference type="eggNOG" id="ENOG502ZZXD">
    <property type="taxonomic scope" value="Bacteria"/>
</dbReference>
<accession>A0A023BVZ3</accession>
<dbReference type="OrthoDB" id="1160916at2"/>
<name>A0A023BVZ3_9FLAO</name>
<dbReference type="SUPFAM" id="SSF52218">
    <property type="entry name" value="Flavoproteins"/>
    <property type="match status" value="1"/>
</dbReference>
<organism evidence="2 3">
    <name type="scientific">Aquimarina atlantica</name>
    <dbReference type="NCBI Taxonomy" id="1317122"/>
    <lineage>
        <taxon>Bacteria</taxon>
        <taxon>Pseudomonadati</taxon>
        <taxon>Bacteroidota</taxon>
        <taxon>Flavobacteriia</taxon>
        <taxon>Flavobacteriales</taxon>
        <taxon>Flavobacteriaceae</taxon>
        <taxon>Aquimarina</taxon>
    </lineage>
</organism>
<evidence type="ECO:0008006" key="4">
    <source>
        <dbReference type="Google" id="ProtNLM"/>
    </source>
</evidence>
<dbReference type="InterPro" id="IPR029039">
    <property type="entry name" value="Flavoprotein-like_sf"/>
</dbReference>
<dbReference type="Proteomes" id="UP000023541">
    <property type="component" value="Unassembled WGS sequence"/>
</dbReference>
<keyword evidence="1" id="KW-0472">Membrane</keyword>
<dbReference type="AlphaFoldDB" id="A0A023BVZ3"/>
<evidence type="ECO:0000313" key="3">
    <source>
        <dbReference type="Proteomes" id="UP000023541"/>
    </source>
</evidence>
<comment type="caution">
    <text evidence="2">The sequence shown here is derived from an EMBL/GenBank/DDBJ whole genome shotgun (WGS) entry which is preliminary data.</text>
</comment>
<sequence>MKRRKRIMINILVILGLTLIVWIVLTVIVDKKGPEKIAVVGSANSDQKALIVYDPDPIYNLDEKVSKSFAEGLLEKGWGSKVVTVAAAKKFEKESFDLYVFCANTYNWAPDKAIRDHIKNIDYLQRKHVVAITLGSGSTKRSQRLLEELIKQKEAILIDSRVFWLMKPNTESKTKRSNSKIAVEMANDFGKEIAERIQK</sequence>
<feature type="transmembrane region" description="Helical" evidence="1">
    <location>
        <begin position="7"/>
        <end position="29"/>
    </location>
</feature>
<gene>
    <name evidence="2" type="ORF">ATO12_13940</name>
</gene>
<dbReference type="RefSeq" id="WP_034241500.1">
    <property type="nucleotide sequence ID" value="NZ_AQRA01000004.1"/>
</dbReference>
<evidence type="ECO:0000313" key="2">
    <source>
        <dbReference type="EMBL" id="EZH73978.1"/>
    </source>
</evidence>
<keyword evidence="1" id="KW-1133">Transmembrane helix</keyword>
<keyword evidence="3" id="KW-1185">Reference proteome</keyword>
<keyword evidence="1" id="KW-0812">Transmembrane</keyword>
<reference evidence="2 3" key="1">
    <citation type="submission" date="2014-04" db="EMBL/GenBank/DDBJ databases">
        <title>Aquimarina sp. 22II-S11-z7 Genome Sequencing.</title>
        <authorList>
            <person name="Lai Q."/>
        </authorList>
    </citation>
    <scope>NUCLEOTIDE SEQUENCE [LARGE SCALE GENOMIC DNA]</scope>
    <source>
        <strain evidence="2 3">22II-S11-z7</strain>
    </source>
</reference>